<evidence type="ECO:0000313" key="4">
    <source>
        <dbReference type="Proteomes" id="UP000800235"/>
    </source>
</evidence>
<protein>
    <submittedName>
        <fullName evidence="3">Uncharacterized protein</fullName>
    </submittedName>
</protein>
<feature type="compositionally biased region" description="Polar residues" evidence="1">
    <location>
        <begin position="444"/>
        <end position="453"/>
    </location>
</feature>
<feature type="compositionally biased region" description="Acidic residues" evidence="1">
    <location>
        <begin position="984"/>
        <end position="993"/>
    </location>
</feature>
<feature type="compositionally biased region" description="Low complexity" evidence="1">
    <location>
        <begin position="582"/>
        <end position="594"/>
    </location>
</feature>
<evidence type="ECO:0000313" key="3">
    <source>
        <dbReference type="EMBL" id="KAF2432475.1"/>
    </source>
</evidence>
<keyword evidence="2" id="KW-1133">Transmembrane helix</keyword>
<feature type="region of interest" description="Disordered" evidence="1">
    <location>
        <begin position="1"/>
        <end position="39"/>
    </location>
</feature>
<comment type="caution">
    <text evidence="3">The sequence shown here is derived from an EMBL/GenBank/DDBJ whole genome shotgun (WGS) entry which is preliminary data.</text>
</comment>
<feature type="compositionally biased region" description="Acidic residues" evidence="1">
    <location>
        <begin position="420"/>
        <end position="434"/>
    </location>
</feature>
<feature type="compositionally biased region" description="Basic and acidic residues" evidence="1">
    <location>
        <begin position="943"/>
        <end position="956"/>
    </location>
</feature>
<proteinExistence type="predicted"/>
<feature type="compositionally biased region" description="Acidic residues" evidence="1">
    <location>
        <begin position="601"/>
        <end position="613"/>
    </location>
</feature>
<feature type="compositionally biased region" description="Acidic residues" evidence="1">
    <location>
        <begin position="495"/>
        <end position="507"/>
    </location>
</feature>
<feature type="region of interest" description="Disordered" evidence="1">
    <location>
        <begin position="106"/>
        <end position="155"/>
    </location>
</feature>
<feature type="region of interest" description="Disordered" evidence="1">
    <location>
        <begin position="410"/>
        <end position="643"/>
    </location>
</feature>
<feature type="compositionally biased region" description="Polar residues" evidence="1">
    <location>
        <begin position="478"/>
        <end position="490"/>
    </location>
</feature>
<feature type="compositionally biased region" description="Polar residues" evidence="1">
    <location>
        <begin position="1013"/>
        <end position="1023"/>
    </location>
</feature>
<feature type="region of interest" description="Disordered" evidence="1">
    <location>
        <begin position="1101"/>
        <end position="1137"/>
    </location>
</feature>
<feature type="compositionally biased region" description="Polar residues" evidence="1">
    <location>
        <begin position="1124"/>
        <end position="1137"/>
    </location>
</feature>
<evidence type="ECO:0000256" key="1">
    <source>
        <dbReference type="SAM" id="MobiDB-lite"/>
    </source>
</evidence>
<reference evidence="3" key="1">
    <citation type="journal article" date="2020" name="Stud. Mycol.">
        <title>101 Dothideomycetes genomes: a test case for predicting lifestyles and emergence of pathogens.</title>
        <authorList>
            <person name="Haridas S."/>
            <person name="Albert R."/>
            <person name="Binder M."/>
            <person name="Bloem J."/>
            <person name="Labutti K."/>
            <person name="Salamov A."/>
            <person name="Andreopoulos B."/>
            <person name="Baker S."/>
            <person name="Barry K."/>
            <person name="Bills G."/>
            <person name="Bluhm B."/>
            <person name="Cannon C."/>
            <person name="Castanera R."/>
            <person name="Culley D."/>
            <person name="Daum C."/>
            <person name="Ezra D."/>
            <person name="Gonzalez J."/>
            <person name="Henrissat B."/>
            <person name="Kuo A."/>
            <person name="Liang C."/>
            <person name="Lipzen A."/>
            <person name="Lutzoni F."/>
            <person name="Magnuson J."/>
            <person name="Mondo S."/>
            <person name="Nolan M."/>
            <person name="Ohm R."/>
            <person name="Pangilinan J."/>
            <person name="Park H.-J."/>
            <person name="Ramirez L."/>
            <person name="Alfaro M."/>
            <person name="Sun H."/>
            <person name="Tritt A."/>
            <person name="Yoshinaga Y."/>
            <person name="Zwiers L.-H."/>
            <person name="Turgeon B."/>
            <person name="Goodwin S."/>
            <person name="Spatafora J."/>
            <person name="Crous P."/>
            <person name="Grigoriev I."/>
        </authorList>
    </citation>
    <scope>NUCLEOTIDE SEQUENCE</scope>
    <source>
        <strain evidence="3">CBS 130266</strain>
    </source>
</reference>
<sequence>MTKNFFSAPRANSNRRNNRVRENNSTPLVDNKRKDRTPTDLVVDDSHNLTTLTNNIFDTIEHSSKRRRTSHTTMTLVIAAAADTSYRDDLVDYFHRSKRIFRTRLTPASPTSTPTEVACHSDDDSSMRVQCATPPVEPTNTPSTNLIPCGREPSQETQPLRSILKHDKRSFDECNYVSPLTPGNLKANTADNGEDTYSCAFDRIKELRLQAKMEADGYFIDFGDDSDSDDDDDDDQTTEGEVVVKKVKSDKKCSFHDNESGNRVTEVQFFEKWQIQRWQWPDHLRPWWHEITIEDRMDFPWVWDELTEEQQNEILDAGLKAEGERMAKAANEARVLEEAAERKMAVKDRDDEDLEEVIEQERLRQAAKSKAEAQAAFDNFEDDVDGQDALQLPAYSEEDELENIIAEEKAREEAKRAAEELLDEDLEEINLEDLEQYRDHNSRSADTTEQEQIQDSKSESADLNDVEQAKEQGDNALTAANSASFPQFQPYSKEDELEDIIAEEEALEEAKAREAAASKPSGDLDGDNESTEQEEAREQDDNASATANDGPLPDFGPYSEEDELELIIAEEKAREEEKKACEAAAKAFDDQVAASWANKQDDDESDDAEDENGVENTDIATDPEHGEPSEPPQSYMPDDDWEDNYVPGNCFSWLPGVRTVCRNWGYPNPSKPGVGLNYTMQQIHGPSKLRIVENAYTDEELEAMANDTRLSAPSNLDAEGDTIMKDAPDSEPEQGVTNNEDSDSDTDATAHNESNAPPPKKPQFTPSGIPIKAPRGYTPGLPAAWFMSATKRVYRDYKNVAPHTFKDPSIFLRSDVHELSNLRYMETMDGMREFATGVNVPEETAEGDTQERLFEKVVAAEDEIAVEQVDSEDAVPVENQTVEPNASEEAVPVKYQTVEPNATSTDSINLQQLDPVIEENNSDTNATAETLENPKDAVASTEQVDHVNDKPPKTPEIDIAEDPIMRQLRPGEMQTPNLSNNHESDEELDDTPAEAEQGATSHLPALPLMNPINEDSNSHTCSESDADDSIHGTGSDSTLRRAQESHVQVINAAQDTILDVDYQVGIAGVSLLVFILILIWMIMKVLLFFLKRFIAGGEEARPTHRATTPQTTMALPPPPALEQNAASPSHTPSRSGRTYLTLPIESTLECPTRAKETKNNTVTNLSLSPPSSSHLKSRLAELRTEKLDLIEHVEKKNQTRTRRIGFALEDNIVHTISEADVTVSEYDHERLKTQIRARRKARTEEQE</sequence>
<organism evidence="3 4">
    <name type="scientific">Tothia fuscella</name>
    <dbReference type="NCBI Taxonomy" id="1048955"/>
    <lineage>
        <taxon>Eukaryota</taxon>
        <taxon>Fungi</taxon>
        <taxon>Dikarya</taxon>
        <taxon>Ascomycota</taxon>
        <taxon>Pezizomycotina</taxon>
        <taxon>Dothideomycetes</taxon>
        <taxon>Pleosporomycetidae</taxon>
        <taxon>Venturiales</taxon>
        <taxon>Cylindrosympodiaceae</taxon>
        <taxon>Tothia</taxon>
    </lineage>
</organism>
<dbReference type="Proteomes" id="UP000800235">
    <property type="component" value="Unassembled WGS sequence"/>
</dbReference>
<gene>
    <name evidence="3" type="ORF">EJ08DRAFT_677680</name>
</gene>
<feature type="compositionally biased region" description="Acidic residues" evidence="1">
    <location>
        <begin position="524"/>
        <end position="533"/>
    </location>
</feature>
<dbReference type="EMBL" id="MU007026">
    <property type="protein sequence ID" value="KAF2432475.1"/>
    <property type="molecule type" value="Genomic_DNA"/>
</dbReference>
<feature type="compositionally biased region" description="Basic and acidic residues" evidence="1">
    <location>
        <begin position="410"/>
        <end position="419"/>
    </location>
</feature>
<accession>A0A9P4NUG8</accession>
<feature type="transmembrane region" description="Helical" evidence="2">
    <location>
        <begin position="1062"/>
        <end position="1083"/>
    </location>
</feature>
<feature type="region of interest" description="Disordered" evidence="1">
    <location>
        <begin position="706"/>
        <end position="775"/>
    </location>
</feature>
<keyword evidence="4" id="KW-1185">Reference proteome</keyword>
<feature type="region of interest" description="Disordered" evidence="1">
    <location>
        <begin position="926"/>
        <end position="1040"/>
    </location>
</feature>
<feature type="compositionally biased region" description="Polar residues" evidence="1">
    <location>
        <begin position="106"/>
        <end position="115"/>
    </location>
</feature>
<keyword evidence="2" id="KW-0472">Membrane</keyword>
<evidence type="ECO:0000256" key="2">
    <source>
        <dbReference type="SAM" id="Phobius"/>
    </source>
</evidence>
<dbReference type="AlphaFoldDB" id="A0A9P4NUG8"/>
<feature type="compositionally biased region" description="Basic and acidic residues" evidence="1">
    <location>
        <begin position="569"/>
        <end position="581"/>
    </location>
</feature>
<name>A0A9P4NUG8_9PEZI</name>
<keyword evidence="2" id="KW-0812">Transmembrane</keyword>